<comment type="catalytic activity">
    <reaction evidence="13">
        <text>[thioredoxin]-disulfide + 2 reduced [2Fe-2S]-[ferredoxin] + 2 H(+) = [thioredoxin]-dithiol + 2 oxidized [2Fe-2S]-[ferredoxin]</text>
        <dbReference type="Rhea" id="RHEA:42336"/>
        <dbReference type="Rhea" id="RHEA-COMP:10000"/>
        <dbReference type="Rhea" id="RHEA-COMP:10001"/>
        <dbReference type="Rhea" id="RHEA-COMP:10698"/>
        <dbReference type="Rhea" id="RHEA-COMP:10700"/>
        <dbReference type="ChEBI" id="CHEBI:15378"/>
        <dbReference type="ChEBI" id="CHEBI:29950"/>
        <dbReference type="ChEBI" id="CHEBI:33737"/>
        <dbReference type="ChEBI" id="CHEBI:33738"/>
        <dbReference type="ChEBI" id="CHEBI:50058"/>
        <dbReference type="EC" id="1.8.7.2"/>
    </reaction>
</comment>
<keyword evidence="5" id="KW-0004">4Fe-4S</keyword>
<dbReference type="SUPFAM" id="SSF57662">
    <property type="entry name" value="Ferredoxin thioredoxin reductase (FTR), catalytic beta chain"/>
    <property type="match status" value="1"/>
</dbReference>
<dbReference type="AlphaFoldDB" id="A0A644V6K0"/>
<dbReference type="EC" id="1.8.7.2" evidence="4"/>
<dbReference type="GO" id="GO:0051539">
    <property type="term" value="F:4 iron, 4 sulfur cluster binding"/>
    <property type="evidence" value="ECO:0007669"/>
    <property type="project" value="UniProtKB-KW"/>
</dbReference>
<dbReference type="GO" id="GO:0103012">
    <property type="term" value="F:ferredoxin-thioredoxin reductase activity"/>
    <property type="evidence" value="ECO:0007669"/>
    <property type="project" value="UniProtKB-EC"/>
</dbReference>
<evidence type="ECO:0000256" key="9">
    <source>
        <dbReference type="ARBA" id="ARBA00023014"/>
    </source>
</evidence>
<keyword evidence="6" id="KW-0479">Metal-binding</keyword>
<reference evidence="14" key="1">
    <citation type="submission" date="2019-08" db="EMBL/GenBank/DDBJ databases">
        <authorList>
            <person name="Kucharzyk K."/>
            <person name="Murdoch R.W."/>
            <person name="Higgins S."/>
            <person name="Loffler F."/>
        </authorList>
    </citation>
    <scope>NUCLEOTIDE SEQUENCE</scope>
</reference>
<comment type="subunit">
    <text evidence="11">Heterodimer of subunit A (variable subunit) and subunit B (catalytic subunit). Heterodimeric FTR forms a complex with ferredoxin and thioredoxin.</text>
</comment>
<evidence type="ECO:0000256" key="4">
    <source>
        <dbReference type="ARBA" id="ARBA00012358"/>
    </source>
</evidence>
<comment type="similarity">
    <text evidence="3">Belongs to the ferredoxin thioredoxin reductase beta subunit family.</text>
</comment>
<evidence type="ECO:0000256" key="8">
    <source>
        <dbReference type="ARBA" id="ARBA00023004"/>
    </source>
</evidence>
<evidence type="ECO:0000256" key="6">
    <source>
        <dbReference type="ARBA" id="ARBA00022723"/>
    </source>
</evidence>
<evidence type="ECO:0000313" key="14">
    <source>
        <dbReference type="EMBL" id="MPL86422.1"/>
    </source>
</evidence>
<dbReference type="InterPro" id="IPR036644">
    <property type="entry name" value="FTR_bsu_sf"/>
</dbReference>
<evidence type="ECO:0000256" key="1">
    <source>
        <dbReference type="ARBA" id="ARBA00001966"/>
    </source>
</evidence>
<keyword evidence="7" id="KW-0560">Oxidoreductase</keyword>
<dbReference type="Gene3D" id="3.90.460.10">
    <property type="entry name" value="Ferredoxin thioredoxin reductase catalytic beta subunit"/>
    <property type="match status" value="1"/>
</dbReference>
<name>A0A644V6K0_9ZZZZ</name>
<proteinExistence type="inferred from homology"/>
<gene>
    <name evidence="14" type="ORF">SDC9_32402</name>
</gene>
<dbReference type="GO" id="GO:0016730">
    <property type="term" value="F:oxidoreductase activity, acting on iron-sulfur proteins as donors"/>
    <property type="evidence" value="ECO:0007669"/>
    <property type="project" value="InterPro"/>
</dbReference>
<evidence type="ECO:0000256" key="13">
    <source>
        <dbReference type="ARBA" id="ARBA00048150"/>
    </source>
</evidence>
<dbReference type="PANTHER" id="PTHR35113">
    <property type="entry name" value="FERREDOXIN-THIOREDOXIN REDUCTASE CATALYTIC CHAIN, CHLOROPLASTIC"/>
    <property type="match status" value="1"/>
</dbReference>
<evidence type="ECO:0000256" key="5">
    <source>
        <dbReference type="ARBA" id="ARBA00022485"/>
    </source>
</evidence>
<evidence type="ECO:0000256" key="2">
    <source>
        <dbReference type="ARBA" id="ARBA00003945"/>
    </source>
</evidence>
<keyword evidence="9" id="KW-0411">Iron-sulfur</keyword>
<protein>
    <recommendedName>
        <fullName evidence="4">ferredoxin:thioredoxin reductase</fullName>
        <ecNumber evidence="4">1.8.7.2</ecNumber>
    </recommendedName>
    <alternativeName>
        <fullName evidence="12">Ferredoxin-thioredoxin reductase subunit B</fullName>
    </alternativeName>
</protein>
<evidence type="ECO:0000256" key="10">
    <source>
        <dbReference type="ARBA" id="ARBA00023157"/>
    </source>
</evidence>
<keyword evidence="8" id="KW-0408">Iron</keyword>
<dbReference type="PANTHER" id="PTHR35113:SF1">
    <property type="entry name" value="FERREDOXIN-THIOREDOXIN REDUCTASE CATALYTIC CHAIN, CHLOROPLASTIC"/>
    <property type="match status" value="1"/>
</dbReference>
<dbReference type="InterPro" id="IPR004209">
    <property type="entry name" value="FTR_bsu"/>
</dbReference>
<comment type="function">
    <text evidence="2">Catalytic subunit of the ferredoxin-thioredoxin reductase (FTR), which catalyzes the two-electron reduction of thioredoxins by the electrons provided by reduced ferredoxin.</text>
</comment>
<comment type="cofactor">
    <cofactor evidence="1">
        <name>[4Fe-4S] cluster</name>
        <dbReference type="ChEBI" id="CHEBI:49883"/>
    </cofactor>
</comment>
<sequence length="109" mass="12647">MITFEREYLLMNLIPTREEIREVAEQIRPSIEKIAVKKGWVLNENKDVTDSTIEGLARNKLVYGKRFCPCRRPTGDAEADKIYLCPCRDSAADIEAFGHCHCHLYFKKQ</sequence>
<dbReference type="Pfam" id="PF02943">
    <property type="entry name" value="FeThRed_B"/>
    <property type="match status" value="1"/>
</dbReference>
<comment type="caution">
    <text evidence="14">The sequence shown here is derived from an EMBL/GenBank/DDBJ whole genome shotgun (WGS) entry which is preliminary data.</text>
</comment>
<dbReference type="GO" id="GO:0046872">
    <property type="term" value="F:metal ion binding"/>
    <property type="evidence" value="ECO:0007669"/>
    <property type="project" value="UniProtKB-KW"/>
</dbReference>
<organism evidence="14">
    <name type="scientific">bioreactor metagenome</name>
    <dbReference type="NCBI Taxonomy" id="1076179"/>
    <lineage>
        <taxon>unclassified sequences</taxon>
        <taxon>metagenomes</taxon>
        <taxon>ecological metagenomes</taxon>
    </lineage>
</organism>
<keyword evidence="10" id="KW-1015">Disulfide bond</keyword>
<evidence type="ECO:0000256" key="7">
    <source>
        <dbReference type="ARBA" id="ARBA00023002"/>
    </source>
</evidence>
<accession>A0A644V6K0</accession>
<dbReference type="EMBL" id="VSSQ01000222">
    <property type="protein sequence ID" value="MPL86422.1"/>
    <property type="molecule type" value="Genomic_DNA"/>
</dbReference>
<evidence type="ECO:0000256" key="12">
    <source>
        <dbReference type="ARBA" id="ARBA00030295"/>
    </source>
</evidence>
<evidence type="ECO:0000256" key="3">
    <source>
        <dbReference type="ARBA" id="ARBA00007941"/>
    </source>
</evidence>
<evidence type="ECO:0000256" key="11">
    <source>
        <dbReference type="ARBA" id="ARBA00026011"/>
    </source>
</evidence>